<evidence type="ECO:0000259" key="12">
    <source>
        <dbReference type="PROSITE" id="PS50157"/>
    </source>
</evidence>
<dbReference type="EMBL" id="BC126590">
    <property type="protein sequence ID" value="AAI26591.1"/>
    <property type="molecule type" value="mRNA"/>
</dbReference>
<dbReference type="VEuPathDB" id="HostDB:ENSBTAG00000037804"/>
<evidence type="ECO:0000313" key="16">
    <source>
        <dbReference type="VGNC" id="VGNC:56125"/>
    </source>
</evidence>
<keyword evidence="7" id="KW-0238">DNA-binding</keyword>
<evidence type="ECO:0000313" key="13">
    <source>
        <dbReference type="EMBL" id="AAI26591.1"/>
    </source>
</evidence>
<accession>G5E5V5</accession>
<reference evidence="14 15" key="2">
    <citation type="submission" date="2018-03" db="EMBL/GenBank/DDBJ databases">
        <title>ARS-UCD1.2.</title>
        <authorList>
            <person name="Rosen B.D."/>
            <person name="Bickhart D.M."/>
            <person name="Koren S."/>
            <person name="Schnabel R.D."/>
            <person name="Hall R."/>
            <person name="Zimin A."/>
            <person name="Dreischer C."/>
            <person name="Schultheiss S."/>
            <person name="Schroeder S.G."/>
            <person name="Elsik C.G."/>
            <person name="Couldrey C."/>
            <person name="Liu G.E."/>
            <person name="Van Tassell C.P."/>
            <person name="Phillippy A.M."/>
            <person name="Smith T.P.L."/>
            <person name="Medrano J.F."/>
        </authorList>
    </citation>
    <scope>NUCLEOTIDE SEQUENCE [LARGE SCALE GENOMIC DNA]</scope>
    <source>
        <strain evidence="14 15">Hereford</strain>
    </source>
</reference>
<dbReference type="PROSITE" id="PS50157">
    <property type="entry name" value="ZINC_FINGER_C2H2_2"/>
    <property type="match status" value="2"/>
</dbReference>
<dbReference type="HOGENOM" id="CLU_109411_0_0_1"/>
<dbReference type="GO" id="GO:0003677">
    <property type="term" value="F:DNA binding"/>
    <property type="evidence" value="ECO:0007669"/>
    <property type="project" value="UniProtKB-KW"/>
</dbReference>
<dbReference type="VGNC" id="VGNC:56125">
    <property type="gene designation" value="IKZF2"/>
</dbReference>
<dbReference type="InterPro" id="IPR013087">
    <property type="entry name" value="Znf_C2H2_type"/>
</dbReference>
<evidence type="ECO:0000256" key="4">
    <source>
        <dbReference type="ARBA" id="ARBA00022771"/>
    </source>
</evidence>
<comment type="subcellular location">
    <subcellularLocation>
        <location evidence="1">Nucleus</location>
    </subcellularLocation>
</comment>
<keyword evidence="6" id="KW-0805">Transcription regulation</keyword>
<feature type="domain" description="C2H2-type" evidence="12">
    <location>
        <begin position="114"/>
        <end position="141"/>
    </location>
</feature>
<proteinExistence type="evidence at transcript level"/>
<dbReference type="GO" id="GO:0005634">
    <property type="term" value="C:nucleus"/>
    <property type="evidence" value="ECO:0007669"/>
    <property type="project" value="UniProtKB-SubCell"/>
</dbReference>
<dbReference type="FunFam" id="3.30.160.60:FF:000124">
    <property type="entry name" value="IKAROS family zinc finger 4"/>
    <property type="match status" value="1"/>
</dbReference>
<evidence type="ECO:0000256" key="1">
    <source>
        <dbReference type="ARBA" id="ARBA00004123"/>
    </source>
</evidence>
<dbReference type="Gene3D" id="3.30.160.60">
    <property type="entry name" value="Classic Zinc Finger"/>
    <property type="match status" value="2"/>
</dbReference>
<accession>A0JNA9</accession>
<dbReference type="InterPro" id="IPR036236">
    <property type="entry name" value="Znf_C2H2_sf"/>
</dbReference>
<keyword evidence="9" id="KW-0539">Nucleus</keyword>
<dbReference type="PROSITE" id="PS00028">
    <property type="entry name" value="ZINC_FINGER_C2H2_1"/>
    <property type="match status" value="2"/>
</dbReference>
<reference evidence="14" key="3">
    <citation type="submission" date="2025-05" db="UniProtKB">
        <authorList>
            <consortium name="Ensembl"/>
        </authorList>
    </citation>
    <scope>IDENTIFICATION</scope>
    <source>
        <strain evidence="14">Hereford</strain>
    </source>
</reference>
<dbReference type="SMART" id="SM00355">
    <property type="entry name" value="ZnF_C2H2"/>
    <property type="match status" value="2"/>
</dbReference>
<evidence type="ECO:0000256" key="8">
    <source>
        <dbReference type="ARBA" id="ARBA00023163"/>
    </source>
</evidence>
<dbReference type="SMR" id="A0JNA9"/>
<evidence type="ECO:0000256" key="11">
    <source>
        <dbReference type="SAM" id="MobiDB-lite"/>
    </source>
</evidence>
<dbReference type="GO" id="GO:0008270">
    <property type="term" value="F:zinc ion binding"/>
    <property type="evidence" value="ECO:0007669"/>
    <property type="project" value="UniProtKB-KW"/>
</dbReference>
<evidence type="ECO:0000256" key="10">
    <source>
        <dbReference type="PROSITE-ProRule" id="PRU00042"/>
    </source>
</evidence>
<feature type="compositionally biased region" description="Polar residues" evidence="11">
    <location>
        <begin position="29"/>
        <end position="50"/>
    </location>
</feature>
<keyword evidence="4 10" id="KW-0863">Zinc-finger</keyword>
<feature type="region of interest" description="Disordered" evidence="11">
    <location>
        <begin position="27"/>
        <end position="92"/>
    </location>
</feature>
<keyword evidence="5" id="KW-0862">Zinc</keyword>
<feature type="domain" description="C2H2-type" evidence="12">
    <location>
        <begin position="142"/>
        <end position="169"/>
    </location>
</feature>
<evidence type="ECO:0000256" key="5">
    <source>
        <dbReference type="ARBA" id="ARBA00022833"/>
    </source>
</evidence>
<dbReference type="PANTHER" id="PTHR24399">
    <property type="entry name" value="ZINC FINGER AND BTB DOMAIN-CONTAINING"/>
    <property type="match status" value="1"/>
</dbReference>
<keyword evidence="3" id="KW-0677">Repeat</keyword>
<dbReference type="Ensembl" id="ENSBTAT00000035854.7">
    <property type="protein sequence ID" value="ENSBTAP00000035721.6"/>
    <property type="gene ID" value="ENSBTAG00000037804.5"/>
</dbReference>
<evidence type="ECO:0000256" key="3">
    <source>
        <dbReference type="ARBA" id="ARBA00022737"/>
    </source>
</evidence>
<gene>
    <name evidence="13 14 16" type="primary">IKZF2</name>
</gene>
<dbReference type="SUPFAM" id="SSF57667">
    <property type="entry name" value="beta-beta-alpha zinc fingers"/>
    <property type="match status" value="1"/>
</dbReference>
<name>A0JNA9_BOVIN</name>
<keyword evidence="15" id="KW-1185">Reference proteome</keyword>
<dbReference type="GeneTree" id="ENSGT00940000157137"/>
<dbReference type="Bgee" id="ENSBTAG00000037804">
    <property type="expression patterns" value="Expressed in thymus and 105 other cell types or tissues"/>
</dbReference>
<dbReference type="Proteomes" id="UP000009136">
    <property type="component" value="Chromosome 2"/>
</dbReference>
<organism evidence="13">
    <name type="scientific">Bos taurus</name>
    <name type="common">Bovine</name>
    <dbReference type="NCBI Taxonomy" id="9913"/>
    <lineage>
        <taxon>Eukaryota</taxon>
        <taxon>Metazoa</taxon>
        <taxon>Chordata</taxon>
        <taxon>Craniata</taxon>
        <taxon>Vertebrata</taxon>
        <taxon>Euteleostomi</taxon>
        <taxon>Mammalia</taxon>
        <taxon>Eutheria</taxon>
        <taxon>Laurasiatheria</taxon>
        <taxon>Artiodactyla</taxon>
        <taxon>Ruminantia</taxon>
        <taxon>Pecora</taxon>
        <taxon>Bovidae</taxon>
        <taxon>Bovinae</taxon>
        <taxon>Bos</taxon>
    </lineage>
</organism>
<sequence length="220" mass="24257">METEAIDGYITCDNELSPEREHSNMAIDLTSSTPNGQHASPSHMTSTNSVKLEMQSDEECDRKPLSREDEIRGHDEGSSLEEPLIESSEVADNRKVQELQGEGGIRLPNGERPFHCNQCGASFTQKGNLLRHIKLHSGEKPFKCPFCSYACRRRDALTGHLRTHSAHQAPLSMGFSRQEYWSGVPFPTPGDLTNSHQPGIKPVSLASSTLTDGFFTTSAT</sequence>
<protein>
    <submittedName>
        <fullName evidence="13 14">IKAROS family zinc finger 2</fullName>
    </submittedName>
</protein>
<evidence type="ECO:0000313" key="15">
    <source>
        <dbReference type="Proteomes" id="UP000009136"/>
    </source>
</evidence>
<evidence type="ECO:0000256" key="2">
    <source>
        <dbReference type="ARBA" id="ARBA00022723"/>
    </source>
</evidence>
<reference evidence="13" key="1">
    <citation type="submission" date="2006-10" db="EMBL/GenBank/DDBJ databases">
        <authorList>
            <person name="Moore S."/>
            <person name="Alexander L."/>
            <person name="Brownstein M."/>
            <person name="Guan L."/>
            <person name="Lobo S."/>
            <person name="Meng Y."/>
            <person name="Tanaguchi M."/>
            <person name="Wang Z."/>
            <person name="Yu J."/>
            <person name="Prange C."/>
            <person name="Schreiber K."/>
            <person name="Shenmen C."/>
            <person name="Wagner L."/>
            <person name="Bala M."/>
            <person name="Barbazuk S."/>
            <person name="Barber S."/>
            <person name="Babakaiff R."/>
            <person name="Beland J."/>
            <person name="Chun E."/>
            <person name="Del Rio L."/>
            <person name="Gibson S."/>
            <person name="Hanson R."/>
            <person name="Kirkpatrick R."/>
            <person name="Liu J."/>
            <person name="Matsuo C."/>
            <person name="Mayo M."/>
            <person name="Santos R.R."/>
            <person name="Stott J."/>
            <person name="Tsai M."/>
            <person name="Wong D."/>
            <person name="Siddiqui A."/>
            <person name="Holt R."/>
            <person name="Jones S.J."/>
            <person name="Marra M.A."/>
        </authorList>
    </citation>
    <scope>NUCLEOTIDE SEQUENCE</scope>
    <source>
        <strain evidence="13">Hereford</strain>
        <tissue evidence="13">Thymus</tissue>
    </source>
</reference>
<dbReference type="PANTHER" id="PTHR24399:SF23">
    <property type="entry name" value="C2H2-TYPE DOMAIN-CONTAINING PROTEIN"/>
    <property type="match status" value="1"/>
</dbReference>
<keyword evidence="8" id="KW-0804">Transcription</keyword>
<dbReference type="FunFam" id="3.30.160.60:FF:000372">
    <property type="entry name" value="IKAROS family zinc finger 4"/>
    <property type="match status" value="1"/>
</dbReference>
<evidence type="ECO:0000256" key="6">
    <source>
        <dbReference type="ARBA" id="ARBA00023015"/>
    </source>
</evidence>
<keyword evidence="2" id="KW-0479">Metal-binding</keyword>
<feature type="compositionally biased region" description="Basic and acidic residues" evidence="11">
    <location>
        <begin position="60"/>
        <end position="77"/>
    </location>
</feature>
<dbReference type="AlphaFoldDB" id="A0JNA9"/>
<dbReference type="Pfam" id="PF00096">
    <property type="entry name" value="zf-C2H2"/>
    <property type="match status" value="2"/>
</dbReference>
<evidence type="ECO:0000313" key="14">
    <source>
        <dbReference type="Ensembl" id="ENSBTAP00000035721.6"/>
    </source>
</evidence>
<dbReference type="PaxDb" id="9913-ENSBTAP00000034255"/>
<evidence type="ECO:0000256" key="7">
    <source>
        <dbReference type="ARBA" id="ARBA00023125"/>
    </source>
</evidence>
<evidence type="ECO:0000256" key="9">
    <source>
        <dbReference type="ARBA" id="ARBA00023242"/>
    </source>
</evidence>